<evidence type="ECO:0000313" key="11">
    <source>
        <dbReference type="Proteomes" id="UP000494122"/>
    </source>
</evidence>
<evidence type="ECO:0000259" key="8">
    <source>
        <dbReference type="Pfam" id="PF08281"/>
    </source>
</evidence>
<feature type="domain" description="RNA polymerase sigma-70 region 2" evidence="7">
    <location>
        <begin position="39"/>
        <end position="104"/>
    </location>
</feature>
<keyword evidence="5" id="KW-0804">Transcription</keyword>
<evidence type="ECO:0000256" key="4">
    <source>
        <dbReference type="ARBA" id="ARBA00023125"/>
    </source>
</evidence>
<evidence type="ECO:0000256" key="2">
    <source>
        <dbReference type="ARBA" id="ARBA00023015"/>
    </source>
</evidence>
<dbReference type="PANTHER" id="PTHR43133:SF8">
    <property type="entry name" value="RNA POLYMERASE SIGMA FACTOR HI_1459-RELATED"/>
    <property type="match status" value="1"/>
</dbReference>
<evidence type="ECO:0000256" key="3">
    <source>
        <dbReference type="ARBA" id="ARBA00023082"/>
    </source>
</evidence>
<dbReference type="Pfam" id="PF08281">
    <property type="entry name" value="Sigma70_r4_2"/>
    <property type="match status" value="1"/>
</dbReference>
<proteinExistence type="inferred from homology"/>
<dbReference type="PANTHER" id="PTHR43133">
    <property type="entry name" value="RNA POLYMERASE ECF-TYPE SIGMA FACTO"/>
    <property type="match status" value="1"/>
</dbReference>
<dbReference type="GO" id="GO:0016987">
    <property type="term" value="F:sigma factor activity"/>
    <property type="evidence" value="ECO:0007669"/>
    <property type="project" value="UniProtKB-KW"/>
</dbReference>
<dbReference type="EMBL" id="CADILJ010000007">
    <property type="protein sequence ID" value="CAB3943182.1"/>
    <property type="molecule type" value="Genomic_DNA"/>
</dbReference>
<feature type="region of interest" description="Disordered" evidence="6">
    <location>
        <begin position="1"/>
        <end position="27"/>
    </location>
</feature>
<dbReference type="RefSeq" id="WP_053085989.1">
    <property type="nucleotide sequence ID" value="NZ_JAPZVH010000008.1"/>
</dbReference>
<dbReference type="NCBIfam" id="TIGR02937">
    <property type="entry name" value="sigma70-ECF"/>
    <property type="match status" value="1"/>
</dbReference>
<dbReference type="CDD" id="cd06171">
    <property type="entry name" value="Sigma70_r4"/>
    <property type="match status" value="1"/>
</dbReference>
<dbReference type="Pfam" id="PF04542">
    <property type="entry name" value="Sigma70_r2"/>
    <property type="match status" value="1"/>
</dbReference>
<dbReference type="Proteomes" id="UP000494122">
    <property type="component" value="Unassembled WGS sequence"/>
</dbReference>
<name>A0A2M9GW51_9BURK</name>
<keyword evidence="3" id="KW-0731">Sigma factor</keyword>
<dbReference type="AlphaFoldDB" id="A0A2M9GW51"/>
<keyword evidence="12" id="KW-1185">Reference proteome</keyword>
<dbReference type="InterPro" id="IPR013324">
    <property type="entry name" value="RNA_pol_sigma_r3/r4-like"/>
</dbReference>
<dbReference type="InterPro" id="IPR014284">
    <property type="entry name" value="RNA_pol_sigma-70_dom"/>
</dbReference>
<dbReference type="InterPro" id="IPR013249">
    <property type="entry name" value="RNA_pol_sigma70_r4_t2"/>
</dbReference>
<dbReference type="EMBL" id="CADILE010000008">
    <property type="protein sequence ID" value="CAB3876209.1"/>
    <property type="molecule type" value="Genomic_DNA"/>
</dbReference>
<feature type="domain" description="RNA polymerase sigma factor 70 region 4 type 2" evidence="8">
    <location>
        <begin position="139"/>
        <end position="190"/>
    </location>
</feature>
<dbReference type="GO" id="GO:0003677">
    <property type="term" value="F:DNA binding"/>
    <property type="evidence" value="ECO:0007669"/>
    <property type="project" value="UniProtKB-KW"/>
</dbReference>
<dbReference type="Gene3D" id="1.10.1740.10">
    <property type="match status" value="1"/>
</dbReference>
<dbReference type="SUPFAM" id="SSF88659">
    <property type="entry name" value="Sigma3 and sigma4 domains of RNA polymerase sigma factors"/>
    <property type="match status" value="1"/>
</dbReference>
<accession>A0A2M9GW51</accession>
<dbReference type="InterPro" id="IPR039425">
    <property type="entry name" value="RNA_pol_sigma-70-like"/>
</dbReference>
<keyword evidence="2" id="KW-0805">Transcription regulation</keyword>
<evidence type="ECO:0000256" key="6">
    <source>
        <dbReference type="SAM" id="MobiDB-lite"/>
    </source>
</evidence>
<evidence type="ECO:0000313" key="9">
    <source>
        <dbReference type="EMBL" id="CAB3876209.1"/>
    </source>
</evidence>
<dbReference type="Gene3D" id="1.10.10.10">
    <property type="entry name" value="Winged helix-like DNA-binding domain superfamily/Winged helix DNA-binding domain"/>
    <property type="match status" value="1"/>
</dbReference>
<gene>
    <name evidence="9" type="primary">algU_2</name>
    <name evidence="9" type="ORF">LMG3328_03049</name>
    <name evidence="10" type="ORF">LMG7053_01349</name>
</gene>
<dbReference type="Proteomes" id="UP000494161">
    <property type="component" value="Unassembled WGS sequence"/>
</dbReference>
<dbReference type="InterPro" id="IPR036388">
    <property type="entry name" value="WH-like_DNA-bd_sf"/>
</dbReference>
<evidence type="ECO:0000256" key="1">
    <source>
        <dbReference type="ARBA" id="ARBA00010641"/>
    </source>
</evidence>
<dbReference type="InterPro" id="IPR013325">
    <property type="entry name" value="RNA_pol_sigma_r2"/>
</dbReference>
<protein>
    <submittedName>
        <fullName evidence="9">RNA polymerase sigma-H factor</fullName>
    </submittedName>
</protein>
<evidence type="ECO:0000256" key="5">
    <source>
        <dbReference type="ARBA" id="ARBA00023163"/>
    </source>
</evidence>
<keyword evidence="4" id="KW-0238">DNA-binding</keyword>
<evidence type="ECO:0000259" key="7">
    <source>
        <dbReference type="Pfam" id="PF04542"/>
    </source>
</evidence>
<dbReference type="SUPFAM" id="SSF88946">
    <property type="entry name" value="Sigma2 domain of RNA polymerase sigma factors"/>
    <property type="match status" value="1"/>
</dbReference>
<dbReference type="InterPro" id="IPR007627">
    <property type="entry name" value="RNA_pol_sigma70_r2"/>
</dbReference>
<reference evidence="11 12" key="1">
    <citation type="submission" date="2020-04" db="EMBL/GenBank/DDBJ databases">
        <authorList>
            <person name="De Canck E."/>
        </authorList>
    </citation>
    <scope>NUCLEOTIDE SEQUENCE [LARGE SCALE GENOMIC DNA]</scope>
    <source>
        <strain evidence="9 11">LMG 3328</strain>
        <strain evidence="10 12">LMG 7053</strain>
    </source>
</reference>
<dbReference type="GO" id="GO:0006352">
    <property type="term" value="P:DNA-templated transcription initiation"/>
    <property type="evidence" value="ECO:0007669"/>
    <property type="project" value="InterPro"/>
</dbReference>
<comment type="similarity">
    <text evidence="1">Belongs to the sigma-70 factor family. ECF subfamily.</text>
</comment>
<organism evidence="9 11">
    <name type="scientific">Achromobacter ruhlandii</name>
    <dbReference type="NCBI Taxonomy" id="72557"/>
    <lineage>
        <taxon>Bacteria</taxon>
        <taxon>Pseudomonadati</taxon>
        <taxon>Pseudomonadota</taxon>
        <taxon>Betaproteobacteria</taxon>
        <taxon>Burkholderiales</taxon>
        <taxon>Alcaligenaceae</taxon>
        <taxon>Achromobacter</taxon>
    </lineage>
</organism>
<evidence type="ECO:0000313" key="10">
    <source>
        <dbReference type="EMBL" id="CAB3943182.1"/>
    </source>
</evidence>
<sequence length="203" mass="22736">MTHPSDCTAASQEADLPPVRADGEGQGWDSGEEYLLRDLVREHATRLQRFIIKHIGNTTEAEDLAQQAFVEAARSYRSFRGESQLSSWLYGIALNLVRNYLSRAPERRHDFVSDSVLAEHAASDLSPERVLEQNQTMALLQESLDELPDNMRDILLMVGVDEISYEDAAAMLTVPVGTVRSRLSRARAALRDKLAQKGLRLDD</sequence>
<evidence type="ECO:0000313" key="12">
    <source>
        <dbReference type="Proteomes" id="UP000494161"/>
    </source>
</evidence>